<keyword evidence="1" id="KW-0812">Transmembrane</keyword>
<reference evidence="2 3" key="1">
    <citation type="submission" date="2018-04" db="EMBL/GenBank/DDBJ databases">
        <title>Complete genome sequence of the nitrogen-fixing bacterium Azospirillum humicireducens type strain SgZ-5.</title>
        <authorList>
            <person name="Yu Z."/>
        </authorList>
    </citation>
    <scope>NUCLEOTIDE SEQUENCE [LARGE SCALE GENOMIC DNA]</scope>
    <source>
        <strain evidence="2 3">SgZ-5</strain>
        <plasmid evidence="2 3">pYZ3</plasmid>
    </source>
</reference>
<proteinExistence type="predicted"/>
<sequence length="142" mass="15512">MTLKEFKRYAAAYGADLDRWPRSVWVDALTLLDESAEARDLLTDAAVTDTLLDAASTPLVSSRREAQVYARIADCLAQRVVPEFVPWFLSRPPFRPAPLAGLLAVMAAVGFLSYSQGLVTFEKTSAPSLSGVMIVSYLGDVR</sequence>
<geneLocation type="plasmid" evidence="2 3">
    <name>pYZ3</name>
</geneLocation>
<gene>
    <name evidence="2" type="ORF">A6A40_23230</name>
</gene>
<keyword evidence="3" id="KW-1185">Reference proteome</keyword>
<dbReference type="OrthoDB" id="7305412at2"/>
<evidence type="ECO:0000313" key="2">
    <source>
        <dbReference type="EMBL" id="AWB07958.1"/>
    </source>
</evidence>
<protein>
    <submittedName>
        <fullName evidence="2">Uncharacterized protein</fullName>
    </submittedName>
</protein>
<dbReference type="Proteomes" id="UP000077405">
    <property type="component" value="Plasmid pYZ3"/>
</dbReference>
<dbReference type="EMBL" id="CP028904">
    <property type="protein sequence ID" value="AWB07958.1"/>
    <property type="molecule type" value="Genomic_DNA"/>
</dbReference>
<evidence type="ECO:0000313" key="3">
    <source>
        <dbReference type="Proteomes" id="UP000077405"/>
    </source>
</evidence>
<evidence type="ECO:0000256" key="1">
    <source>
        <dbReference type="SAM" id="Phobius"/>
    </source>
</evidence>
<name>A0A2R4VU37_9PROT</name>
<keyword evidence="1" id="KW-1133">Transmembrane helix</keyword>
<keyword evidence="2" id="KW-0614">Plasmid</keyword>
<dbReference type="KEGG" id="ahu:A6A40_23230"/>
<accession>A0A2R4VU37</accession>
<feature type="transmembrane region" description="Helical" evidence="1">
    <location>
        <begin position="99"/>
        <end position="119"/>
    </location>
</feature>
<dbReference type="AlphaFoldDB" id="A0A2R4VU37"/>
<dbReference type="RefSeq" id="WP_108548234.1">
    <property type="nucleotide sequence ID" value="NZ_CP028904.1"/>
</dbReference>
<keyword evidence="1" id="KW-0472">Membrane</keyword>
<organism evidence="2 3">
    <name type="scientific">Azospirillum humicireducens</name>
    <dbReference type="NCBI Taxonomy" id="1226968"/>
    <lineage>
        <taxon>Bacteria</taxon>
        <taxon>Pseudomonadati</taxon>
        <taxon>Pseudomonadota</taxon>
        <taxon>Alphaproteobacteria</taxon>
        <taxon>Rhodospirillales</taxon>
        <taxon>Azospirillaceae</taxon>
        <taxon>Azospirillum</taxon>
    </lineage>
</organism>